<dbReference type="PANTHER" id="PTHR31996">
    <property type="entry name" value="COILED-COIL DOMAIN-CONTAINING PROTEIN 115"/>
    <property type="match status" value="1"/>
</dbReference>
<evidence type="ECO:0000313" key="3">
    <source>
        <dbReference type="EMBL" id="KAF3770499.1"/>
    </source>
</evidence>
<gene>
    <name evidence="3" type="ORF">M406DRAFT_245834</name>
</gene>
<dbReference type="GO" id="GO:0070072">
    <property type="term" value="P:vacuolar proton-transporting V-type ATPase complex assembly"/>
    <property type="evidence" value="ECO:0007669"/>
    <property type="project" value="InterPro"/>
</dbReference>
<dbReference type="PANTHER" id="PTHR31996:SF2">
    <property type="entry name" value="COILED-COIL DOMAIN-CONTAINING PROTEIN 115"/>
    <property type="match status" value="1"/>
</dbReference>
<evidence type="ECO:0000256" key="2">
    <source>
        <dbReference type="SAM" id="MobiDB-lite"/>
    </source>
</evidence>
<dbReference type="GeneID" id="63833490"/>
<keyword evidence="4" id="KW-1185">Reference proteome</keyword>
<accession>A0A9P4YBF0</accession>
<dbReference type="GO" id="GO:1990871">
    <property type="term" value="C:Vma12-Vma22 assembly complex"/>
    <property type="evidence" value="ECO:0007669"/>
    <property type="project" value="TreeGrafter"/>
</dbReference>
<feature type="non-terminal residue" evidence="3">
    <location>
        <position position="1"/>
    </location>
</feature>
<dbReference type="AlphaFoldDB" id="A0A9P4YBF0"/>
<dbReference type="OrthoDB" id="408631at2759"/>
<dbReference type="Proteomes" id="UP000803844">
    <property type="component" value="Unassembled WGS sequence"/>
</dbReference>
<evidence type="ECO:0000313" key="4">
    <source>
        <dbReference type="Proteomes" id="UP000803844"/>
    </source>
</evidence>
<dbReference type="EMBL" id="MU032344">
    <property type="protein sequence ID" value="KAF3770499.1"/>
    <property type="molecule type" value="Genomic_DNA"/>
</dbReference>
<feature type="compositionally biased region" description="Basic and acidic residues" evidence="2">
    <location>
        <begin position="100"/>
        <end position="112"/>
    </location>
</feature>
<dbReference type="GO" id="GO:0051082">
    <property type="term" value="F:unfolded protein binding"/>
    <property type="evidence" value="ECO:0007669"/>
    <property type="project" value="TreeGrafter"/>
</dbReference>
<protein>
    <recommendedName>
        <fullName evidence="1">Vacuolar ATPase assembly protein VMA22</fullName>
    </recommendedName>
</protein>
<name>A0A9P4YBF0_CRYP1</name>
<feature type="region of interest" description="Disordered" evidence="2">
    <location>
        <begin position="169"/>
        <end position="197"/>
    </location>
</feature>
<organism evidence="3 4">
    <name type="scientific">Cryphonectria parasitica (strain ATCC 38755 / EP155)</name>
    <dbReference type="NCBI Taxonomy" id="660469"/>
    <lineage>
        <taxon>Eukaryota</taxon>
        <taxon>Fungi</taxon>
        <taxon>Dikarya</taxon>
        <taxon>Ascomycota</taxon>
        <taxon>Pezizomycotina</taxon>
        <taxon>Sordariomycetes</taxon>
        <taxon>Sordariomycetidae</taxon>
        <taxon>Diaporthales</taxon>
        <taxon>Cryphonectriaceae</taxon>
        <taxon>Cryphonectria-Endothia species complex</taxon>
        <taxon>Cryphonectria</taxon>
    </lineage>
</organism>
<comment type="caution">
    <text evidence="3">The sequence shown here is derived from an EMBL/GenBank/DDBJ whole genome shotgun (WGS) entry which is preliminary data.</text>
</comment>
<dbReference type="InterPro" id="IPR040357">
    <property type="entry name" value="Vma22/CCDC115"/>
</dbReference>
<proteinExistence type="predicted"/>
<reference evidence="3" key="1">
    <citation type="journal article" date="2020" name="Phytopathology">
        <title>Genome sequence of the chestnut blight fungus Cryphonectria parasitica EP155: A fundamental resource for an archetypical invasive plant pathogen.</title>
        <authorList>
            <person name="Crouch J.A."/>
            <person name="Dawe A."/>
            <person name="Aerts A."/>
            <person name="Barry K."/>
            <person name="Churchill A.C.L."/>
            <person name="Grimwood J."/>
            <person name="Hillman B."/>
            <person name="Milgroom M.G."/>
            <person name="Pangilinan J."/>
            <person name="Smith M."/>
            <person name="Salamov A."/>
            <person name="Schmutz J."/>
            <person name="Yadav J."/>
            <person name="Grigoriev I.V."/>
            <person name="Nuss D."/>
        </authorList>
    </citation>
    <scope>NUCLEOTIDE SEQUENCE</scope>
    <source>
        <strain evidence="3">EP155</strain>
    </source>
</reference>
<sequence length="197" mass="21780">QMDLYPDPVDGFLERYLVLLDEYTDLREKLIRLQASTLQHLARANFTAERGARYGADSYDERMQAGRTVVIHETEAGVAFRVVAAGGDDAGAAEEPGTSKGEEATHENDEGKKKKVPADPIRWFGVLTPPALRQAQSCAVDTVEHIIPRLVTVDRAMREVEIEVRRARKRRAKAEAAVSKDLGREQNPVTRAKAAAS</sequence>
<feature type="region of interest" description="Disordered" evidence="2">
    <location>
        <begin position="89"/>
        <end position="115"/>
    </location>
</feature>
<dbReference type="RefSeq" id="XP_040781460.1">
    <property type="nucleotide sequence ID" value="XM_040916361.1"/>
</dbReference>
<evidence type="ECO:0000256" key="1">
    <source>
        <dbReference type="ARBA" id="ARBA00093634"/>
    </source>
</evidence>
<dbReference type="Pfam" id="PF21730">
    <property type="entry name" value="Vma22_CCDC115"/>
    <property type="match status" value="1"/>
</dbReference>